<name>A0A919CFT4_9ACTN</name>
<dbReference type="Proteomes" id="UP000638353">
    <property type="component" value="Unassembled WGS sequence"/>
</dbReference>
<protein>
    <submittedName>
        <fullName evidence="1">Uncharacterized protein</fullName>
    </submittedName>
</protein>
<comment type="caution">
    <text evidence="1">The sequence shown here is derived from an EMBL/GenBank/DDBJ whole genome shotgun (WGS) entry which is preliminary data.</text>
</comment>
<sequence length="82" mass="8959">MKGIRPVLSGRMAISERQAFACDRMRVGRMGLVSPWVAGELTMCQLVPGVIRPWSARVLRTVRGGCAVRSGVVRRLVLVALP</sequence>
<reference evidence="1" key="1">
    <citation type="journal article" date="2014" name="Int. J. Syst. Evol. Microbiol.">
        <title>Complete genome sequence of Corynebacterium casei LMG S-19264T (=DSM 44701T), isolated from a smear-ripened cheese.</title>
        <authorList>
            <consortium name="US DOE Joint Genome Institute (JGI-PGF)"/>
            <person name="Walter F."/>
            <person name="Albersmeier A."/>
            <person name="Kalinowski J."/>
            <person name="Ruckert C."/>
        </authorList>
    </citation>
    <scope>NUCLEOTIDE SEQUENCE</scope>
    <source>
        <strain evidence="1">JCM 4637</strain>
    </source>
</reference>
<dbReference type="EMBL" id="BMVC01000030">
    <property type="protein sequence ID" value="GHD18620.1"/>
    <property type="molecule type" value="Genomic_DNA"/>
</dbReference>
<organism evidence="1 2">
    <name type="scientific">Streptomyces finlayi</name>
    <dbReference type="NCBI Taxonomy" id="67296"/>
    <lineage>
        <taxon>Bacteria</taxon>
        <taxon>Bacillati</taxon>
        <taxon>Actinomycetota</taxon>
        <taxon>Actinomycetes</taxon>
        <taxon>Kitasatosporales</taxon>
        <taxon>Streptomycetaceae</taxon>
        <taxon>Streptomyces</taxon>
    </lineage>
</organism>
<gene>
    <name evidence="1" type="ORF">GCM10010334_81660</name>
</gene>
<dbReference type="AlphaFoldDB" id="A0A919CFT4"/>
<reference evidence="1" key="2">
    <citation type="submission" date="2020-09" db="EMBL/GenBank/DDBJ databases">
        <authorList>
            <person name="Sun Q."/>
            <person name="Ohkuma M."/>
        </authorList>
    </citation>
    <scope>NUCLEOTIDE SEQUENCE</scope>
    <source>
        <strain evidence="1">JCM 4637</strain>
    </source>
</reference>
<evidence type="ECO:0000313" key="2">
    <source>
        <dbReference type="Proteomes" id="UP000638353"/>
    </source>
</evidence>
<evidence type="ECO:0000313" key="1">
    <source>
        <dbReference type="EMBL" id="GHD18620.1"/>
    </source>
</evidence>
<accession>A0A919CFT4</accession>
<proteinExistence type="predicted"/>